<name>E6PIB6_9ZZZZ</name>
<sequence>MLSVSASAFASTEVPLVVSSFGNRYPRRRACISEESRGGESGIRTHGTREGSAVFKTAAFNRSAISPSRPCASSALAVEAPPEYPPPNRNLDRLLLSRVTGGSACAVVTQADASAALDVPAPRGFAASHIENAELGGGRPVGAQVLCRYLTSVGEVNAHIQSYASARSQFAADQKQWWPTKSYAGIGEGAFYAGGGSLADLQETGRLAVRRPTPPRAGEEGGRPTLARSSPGGHPKGNMHPLC</sequence>
<protein>
    <submittedName>
        <fullName evidence="2">Uncharacterized protein</fullName>
    </submittedName>
</protein>
<reference evidence="2" key="1">
    <citation type="submission" date="2009-10" db="EMBL/GenBank/DDBJ databases">
        <title>Diversity of trophic interactions inside an arsenic-rich microbial ecosystem.</title>
        <authorList>
            <person name="Bertin P.N."/>
            <person name="Heinrich-Salmeron A."/>
            <person name="Pelletier E."/>
            <person name="Goulhen-Chollet F."/>
            <person name="Arsene-Ploetze F."/>
            <person name="Gallien S."/>
            <person name="Calteau A."/>
            <person name="Vallenet D."/>
            <person name="Casiot C."/>
            <person name="Chane-Woon-Ming B."/>
            <person name="Giloteaux L."/>
            <person name="Barakat M."/>
            <person name="Bonnefoy V."/>
            <person name="Bruneel O."/>
            <person name="Chandler M."/>
            <person name="Cleiss J."/>
            <person name="Duran R."/>
            <person name="Elbaz-Poulichet F."/>
            <person name="Fonknechten N."/>
            <person name="Lauga B."/>
            <person name="Mornico D."/>
            <person name="Ortet P."/>
            <person name="Schaeffer C."/>
            <person name="Siguier P."/>
            <person name="Alexander Thil Smith A."/>
            <person name="Van Dorsselaer A."/>
            <person name="Weissenbach J."/>
            <person name="Medigue C."/>
            <person name="Le Paslier D."/>
        </authorList>
    </citation>
    <scope>NUCLEOTIDE SEQUENCE</scope>
</reference>
<dbReference type="AlphaFoldDB" id="E6PIB6"/>
<gene>
    <name evidence="2" type="ORF">CARN1_0686</name>
</gene>
<accession>E6PIB6</accession>
<organism evidence="2">
    <name type="scientific">mine drainage metagenome</name>
    <dbReference type="NCBI Taxonomy" id="410659"/>
    <lineage>
        <taxon>unclassified sequences</taxon>
        <taxon>metagenomes</taxon>
        <taxon>ecological metagenomes</taxon>
    </lineage>
</organism>
<feature type="region of interest" description="Disordered" evidence="1">
    <location>
        <begin position="206"/>
        <end position="243"/>
    </location>
</feature>
<dbReference type="EMBL" id="CABL01000019">
    <property type="protein sequence ID" value="CBH76206.1"/>
    <property type="molecule type" value="Genomic_DNA"/>
</dbReference>
<proteinExistence type="predicted"/>
<evidence type="ECO:0000313" key="2">
    <source>
        <dbReference type="EMBL" id="CBH76206.1"/>
    </source>
</evidence>
<evidence type="ECO:0000256" key="1">
    <source>
        <dbReference type="SAM" id="MobiDB-lite"/>
    </source>
</evidence>
<comment type="caution">
    <text evidence="2">The sequence shown here is derived from an EMBL/GenBank/DDBJ whole genome shotgun (WGS) entry which is preliminary data.</text>
</comment>